<accession>A0ABU7JXB1</accession>
<comment type="caution">
    <text evidence="1">The sequence shown here is derived from an EMBL/GenBank/DDBJ whole genome shotgun (WGS) entry which is preliminary data.</text>
</comment>
<dbReference type="PANTHER" id="PTHR36039">
    <property type="match status" value="1"/>
</dbReference>
<dbReference type="InterPro" id="IPR009097">
    <property type="entry name" value="Cyclic_Pdiesterase"/>
</dbReference>
<proteinExistence type="predicted"/>
<dbReference type="Proteomes" id="UP001331936">
    <property type="component" value="Unassembled WGS sequence"/>
</dbReference>
<dbReference type="SUPFAM" id="SSF55144">
    <property type="entry name" value="LigT-like"/>
    <property type="match status" value="1"/>
</dbReference>
<dbReference type="GO" id="GO:0016874">
    <property type="term" value="F:ligase activity"/>
    <property type="evidence" value="ECO:0007669"/>
    <property type="project" value="UniProtKB-KW"/>
</dbReference>
<keyword evidence="2" id="KW-1185">Reference proteome</keyword>
<sequence>MVQSVELLLDARLDAAVRAEWAALLSAGLDSQARIRAESNRPHITLVVAQSIPPGIEGVMRERIDGTPIPVRLGGVVVFGDRHATLARLVVPSAALLELHASVFDLLAQCPGIPRHIRPGEWTPHVTLARRVSASRIGAAIVATGAGGRDLSGTSAGIRRWDGRAKHEWRVV</sequence>
<protein>
    <submittedName>
        <fullName evidence="1">2'-5' RNA ligase family protein</fullName>
    </submittedName>
</protein>
<dbReference type="EMBL" id="JAUZMZ010000157">
    <property type="protein sequence ID" value="MEE2034554.1"/>
    <property type="molecule type" value="Genomic_DNA"/>
</dbReference>
<dbReference type="PANTHER" id="PTHR36039:SF2">
    <property type="entry name" value="RNA LIGASE_CYCLIC NUCLEOTIDE PHOSPHODIESTERASE FAMILY PROTEIN"/>
    <property type="match status" value="1"/>
</dbReference>
<gene>
    <name evidence="1" type="ORF">Q8814_20945</name>
</gene>
<name>A0ABU7JXB1_9NOCA</name>
<dbReference type="RefSeq" id="WP_330153922.1">
    <property type="nucleotide sequence ID" value="NZ_JAUZMZ010000157.1"/>
</dbReference>
<reference evidence="1 2" key="1">
    <citation type="submission" date="2023-08" db="EMBL/GenBank/DDBJ databases">
        <authorList>
            <person name="Girao M."/>
            <person name="Carvalho M.F."/>
        </authorList>
    </citation>
    <scope>NUCLEOTIDE SEQUENCE [LARGE SCALE GENOMIC DNA]</scope>
    <source>
        <strain evidence="1 2">CC-R104</strain>
    </source>
</reference>
<keyword evidence="1" id="KW-0436">Ligase</keyword>
<dbReference type="Gene3D" id="3.90.1140.10">
    <property type="entry name" value="Cyclic phosphodiesterase"/>
    <property type="match status" value="1"/>
</dbReference>
<organism evidence="1 2">
    <name type="scientific">Rhodococcus chondri</name>
    <dbReference type="NCBI Taxonomy" id="3065941"/>
    <lineage>
        <taxon>Bacteria</taxon>
        <taxon>Bacillati</taxon>
        <taxon>Actinomycetota</taxon>
        <taxon>Actinomycetes</taxon>
        <taxon>Mycobacteriales</taxon>
        <taxon>Nocardiaceae</taxon>
        <taxon>Rhodococcus</taxon>
    </lineage>
</organism>
<evidence type="ECO:0000313" key="2">
    <source>
        <dbReference type="Proteomes" id="UP001331936"/>
    </source>
</evidence>
<evidence type="ECO:0000313" key="1">
    <source>
        <dbReference type="EMBL" id="MEE2034554.1"/>
    </source>
</evidence>
<dbReference type="Pfam" id="PF13563">
    <property type="entry name" value="2_5_RNA_ligase2"/>
    <property type="match status" value="1"/>
</dbReference>